<name>A0ABC8TW22_9AQUA</name>
<dbReference type="PROSITE" id="PS00765">
    <property type="entry name" value="P_GLUCOSE_ISOMERASE_1"/>
    <property type="match status" value="1"/>
</dbReference>
<protein>
    <submittedName>
        <fullName evidence="1">Uncharacterized protein</fullName>
    </submittedName>
</protein>
<dbReference type="AlphaFoldDB" id="A0ABC8TW22"/>
<dbReference type="EMBL" id="CAUOFW020006183">
    <property type="protein sequence ID" value="CAK9173693.1"/>
    <property type="molecule type" value="Genomic_DNA"/>
</dbReference>
<comment type="caution">
    <text evidence="1">The sequence shown here is derived from an EMBL/GenBank/DDBJ whole genome shotgun (WGS) entry which is preliminary data.</text>
</comment>
<keyword evidence="2" id="KW-1185">Reference proteome</keyword>
<evidence type="ECO:0000313" key="2">
    <source>
        <dbReference type="Proteomes" id="UP001642360"/>
    </source>
</evidence>
<gene>
    <name evidence="1" type="ORF">ILEXP_LOCUS43424</name>
</gene>
<sequence length="117" mass="12597">YSAAAGTIKGGMKKTHLEAAKIGGRFTVPSSVSVDKNGVFNVDTESFDLLIEELREYDDVSYVSESSAMEVVGVGIFDKENDKRIVESASKNGKSENALMVPLIAISCDNDYAKARV</sequence>
<feature type="non-terminal residue" evidence="1">
    <location>
        <position position="1"/>
    </location>
</feature>
<dbReference type="Proteomes" id="UP001642360">
    <property type="component" value="Unassembled WGS sequence"/>
</dbReference>
<reference evidence="1 2" key="1">
    <citation type="submission" date="2024-02" db="EMBL/GenBank/DDBJ databases">
        <authorList>
            <person name="Vignale AGUSTIN F."/>
            <person name="Sosa J E."/>
            <person name="Modenutti C."/>
        </authorList>
    </citation>
    <scope>NUCLEOTIDE SEQUENCE [LARGE SCALE GENOMIC DNA]</scope>
</reference>
<organism evidence="1 2">
    <name type="scientific">Ilex paraguariensis</name>
    <name type="common">yerba mate</name>
    <dbReference type="NCBI Taxonomy" id="185542"/>
    <lineage>
        <taxon>Eukaryota</taxon>
        <taxon>Viridiplantae</taxon>
        <taxon>Streptophyta</taxon>
        <taxon>Embryophyta</taxon>
        <taxon>Tracheophyta</taxon>
        <taxon>Spermatophyta</taxon>
        <taxon>Magnoliopsida</taxon>
        <taxon>eudicotyledons</taxon>
        <taxon>Gunneridae</taxon>
        <taxon>Pentapetalae</taxon>
        <taxon>asterids</taxon>
        <taxon>campanulids</taxon>
        <taxon>Aquifoliales</taxon>
        <taxon>Aquifoliaceae</taxon>
        <taxon>Ilex</taxon>
    </lineage>
</organism>
<accession>A0ABC8TW22</accession>
<evidence type="ECO:0000313" key="1">
    <source>
        <dbReference type="EMBL" id="CAK9173693.1"/>
    </source>
</evidence>
<proteinExistence type="predicted"/>
<dbReference type="InterPro" id="IPR018189">
    <property type="entry name" value="Phosphoglucose_isomerase_CS"/>
</dbReference>